<keyword evidence="2" id="KW-1185">Reference proteome</keyword>
<sequence length="288" mass="32500">MVNKWEWSRLFRQAHDKSFSIANIVSGFRKCGIYPVDRNAIPKTALAPSVPFDVQLTTNNITTPAGVDNVVAQQPDPRYYHTEVLETAHDGTVLNETELIGLVTSGQYPCTVDPVSGNLEITLELFNGQPMQQSGERRPFVHDWSVVVDQEFALLTSERTTGMEKPSSRKLTSHRILTSDEIVKKKREDKEKKKGSSKKKKIANWLGRLKKRTPKQNKINCVKKHNNCMTLETSLIALCIFPITVGITVSLIQCLCQTVKSVPYLINGNTRCPKFTKCFFTILYIVID</sequence>
<accession>A0A9D4FPS0</accession>
<protein>
    <submittedName>
        <fullName evidence="1">Uncharacterized protein</fullName>
    </submittedName>
</protein>
<organism evidence="1 2">
    <name type="scientific">Dreissena polymorpha</name>
    <name type="common">Zebra mussel</name>
    <name type="synonym">Mytilus polymorpha</name>
    <dbReference type="NCBI Taxonomy" id="45954"/>
    <lineage>
        <taxon>Eukaryota</taxon>
        <taxon>Metazoa</taxon>
        <taxon>Spiralia</taxon>
        <taxon>Lophotrochozoa</taxon>
        <taxon>Mollusca</taxon>
        <taxon>Bivalvia</taxon>
        <taxon>Autobranchia</taxon>
        <taxon>Heteroconchia</taxon>
        <taxon>Euheterodonta</taxon>
        <taxon>Imparidentia</taxon>
        <taxon>Neoheterodontei</taxon>
        <taxon>Myida</taxon>
        <taxon>Dreissenoidea</taxon>
        <taxon>Dreissenidae</taxon>
        <taxon>Dreissena</taxon>
    </lineage>
</organism>
<dbReference type="Proteomes" id="UP000828390">
    <property type="component" value="Unassembled WGS sequence"/>
</dbReference>
<dbReference type="AlphaFoldDB" id="A0A9D4FPS0"/>
<evidence type="ECO:0000313" key="1">
    <source>
        <dbReference type="EMBL" id="KAH3800711.1"/>
    </source>
</evidence>
<gene>
    <name evidence="1" type="ORF">DPMN_154351</name>
</gene>
<evidence type="ECO:0000313" key="2">
    <source>
        <dbReference type="Proteomes" id="UP000828390"/>
    </source>
</evidence>
<reference evidence="1" key="2">
    <citation type="submission" date="2020-11" db="EMBL/GenBank/DDBJ databases">
        <authorList>
            <person name="McCartney M.A."/>
            <person name="Auch B."/>
            <person name="Kono T."/>
            <person name="Mallez S."/>
            <person name="Becker A."/>
            <person name="Gohl D.M."/>
            <person name="Silverstein K.A.T."/>
            <person name="Koren S."/>
            <person name="Bechman K.B."/>
            <person name="Herman A."/>
            <person name="Abrahante J.E."/>
            <person name="Garbe J."/>
        </authorList>
    </citation>
    <scope>NUCLEOTIDE SEQUENCE</scope>
    <source>
        <strain evidence="1">Duluth1</strain>
        <tissue evidence="1">Whole animal</tissue>
    </source>
</reference>
<dbReference type="EMBL" id="JAIWYP010000007">
    <property type="protein sequence ID" value="KAH3800711.1"/>
    <property type="molecule type" value="Genomic_DNA"/>
</dbReference>
<reference evidence="1" key="1">
    <citation type="journal article" date="2019" name="bioRxiv">
        <title>The Genome of the Zebra Mussel, Dreissena polymorpha: A Resource for Invasive Species Research.</title>
        <authorList>
            <person name="McCartney M.A."/>
            <person name="Auch B."/>
            <person name="Kono T."/>
            <person name="Mallez S."/>
            <person name="Zhang Y."/>
            <person name="Obille A."/>
            <person name="Becker A."/>
            <person name="Abrahante J.E."/>
            <person name="Garbe J."/>
            <person name="Badalamenti J.P."/>
            <person name="Herman A."/>
            <person name="Mangelson H."/>
            <person name="Liachko I."/>
            <person name="Sullivan S."/>
            <person name="Sone E.D."/>
            <person name="Koren S."/>
            <person name="Silverstein K.A.T."/>
            <person name="Beckman K.B."/>
            <person name="Gohl D.M."/>
        </authorList>
    </citation>
    <scope>NUCLEOTIDE SEQUENCE</scope>
    <source>
        <strain evidence="1">Duluth1</strain>
        <tissue evidence="1">Whole animal</tissue>
    </source>
</reference>
<comment type="caution">
    <text evidence="1">The sequence shown here is derived from an EMBL/GenBank/DDBJ whole genome shotgun (WGS) entry which is preliminary data.</text>
</comment>
<name>A0A9D4FPS0_DREPO</name>
<proteinExistence type="predicted"/>